<feature type="coiled-coil region" evidence="1">
    <location>
        <begin position="413"/>
        <end position="482"/>
    </location>
</feature>
<dbReference type="Proteomes" id="UP000284472">
    <property type="component" value="Unassembled WGS sequence"/>
</dbReference>
<reference evidence="4" key="2">
    <citation type="submission" date="2021-10" db="EMBL/GenBank/DDBJ databases">
        <title>Collection of gut derived symbiotic bacterial strains cultured from healthy donors.</title>
        <authorList>
            <person name="Lin H."/>
            <person name="Littmann E."/>
            <person name="Claire K."/>
            <person name="Pamer E."/>
        </authorList>
    </citation>
    <scope>NUCLEOTIDE SEQUENCE</scope>
    <source>
        <strain evidence="5">MSK.23.18</strain>
        <strain evidence="4">MSK.23.4</strain>
    </source>
</reference>
<evidence type="ECO:0000313" key="19">
    <source>
        <dbReference type="Proteomes" id="UP000286137"/>
    </source>
</evidence>
<evidence type="ECO:0000313" key="12">
    <source>
        <dbReference type="EMBL" id="RHG84199.1"/>
    </source>
</evidence>
<dbReference type="EMBL" id="QRIA01000001">
    <property type="protein sequence ID" value="RHG22306.1"/>
    <property type="molecule type" value="Genomic_DNA"/>
</dbReference>
<dbReference type="AlphaFoldDB" id="A0A396G3J8"/>
<dbReference type="Proteomes" id="UP001297422">
    <property type="component" value="Unassembled WGS sequence"/>
</dbReference>
<dbReference type="PROSITE" id="PS51737">
    <property type="entry name" value="RECOMBINASE_DNA_BIND"/>
    <property type="match status" value="1"/>
</dbReference>
<proteinExistence type="predicted"/>
<dbReference type="EMBL" id="QRLN01000032">
    <property type="protein sequence ID" value="RHJ07302.1"/>
    <property type="molecule type" value="Genomic_DNA"/>
</dbReference>
<dbReference type="EMBL" id="QRIS01000013">
    <property type="protein sequence ID" value="RHG84199.1"/>
    <property type="molecule type" value="Genomic_DNA"/>
</dbReference>
<dbReference type="Proteomes" id="UP001211731">
    <property type="component" value="Unassembled WGS sequence"/>
</dbReference>
<dbReference type="Proteomes" id="UP000283981">
    <property type="component" value="Unassembled WGS sequence"/>
</dbReference>
<dbReference type="Gene3D" id="3.90.1750.20">
    <property type="entry name" value="Putative Large Serine Recombinase, Chain B, Domain 2"/>
    <property type="match status" value="1"/>
</dbReference>
<dbReference type="Gene3D" id="3.40.50.1390">
    <property type="entry name" value="Resolvase, N-terminal catalytic domain"/>
    <property type="match status" value="1"/>
</dbReference>
<dbReference type="GeneID" id="57433238"/>
<reference evidence="14 15" key="1">
    <citation type="submission" date="2018-08" db="EMBL/GenBank/DDBJ databases">
        <title>A genome reference for cultivated species of the human gut microbiota.</title>
        <authorList>
            <person name="Zou Y."/>
            <person name="Xue W."/>
            <person name="Luo G."/>
        </authorList>
    </citation>
    <scope>NUCLEOTIDE SEQUENCE [LARGE SCALE GENOMIC DNA]</scope>
    <source>
        <strain evidence="9 14">AF19-16AC</strain>
        <strain evidence="8 19">AF27-4BH</strain>
        <strain evidence="13 16">AM12-54</strain>
        <strain evidence="12 15">AM21-18</strain>
        <strain evidence="11 18">AM22-7AC</strain>
        <strain evidence="10 17">AM32-6</strain>
    </source>
</reference>
<dbReference type="EMBL" id="JAJBOM010000017">
    <property type="protein sequence ID" value="MCB5619846.1"/>
    <property type="molecule type" value="Genomic_DNA"/>
</dbReference>
<protein>
    <submittedName>
        <fullName evidence="8">DUF4368 domain-containing protein</fullName>
    </submittedName>
    <submittedName>
        <fullName evidence="4">Recombinase family protein</fullName>
    </submittedName>
</protein>
<dbReference type="Pfam" id="PF13408">
    <property type="entry name" value="Zn_ribbon_recom"/>
    <property type="match status" value="1"/>
</dbReference>
<evidence type="ECO:0000313" key="4">
    <source>
        <dbReference type="EMBL" id="MCB5495257.1"/>
    </source>
</evidence>
<dbReference type="InterPro" id="IPR050639">
    <property type="entry name" value="SSR_resolvase"/>
</dbReference>
<dbReference type="Pfam" id="PF00239">
    <property type="entry name" value="Resolvase"/>
    <property type="match status" value="1"/>
</dbReference>
<evidence type="ECO:0000313" key="11">
    <source>
        <dbReference type="EMBL" id="RHG22306.1"/>
    </source>
</evidence>
<evidence type="ECO:0000313" key="15">
    <source>
        <dbReference type="Proteomes" id="UP000283981"/>
    </source>
</evidence>
<evidence type="ECO:0000313" key="17">
    <source>
        <dbReference type="Proteomes" id="UP000284472"/>
    </source>
</evidence>
<evidence type="ECO:0000313" key="6">
    <source>
        <dbReference type="EMBL" id="MDB8739716.1"/>
    </source>
</evidence>
<dbReference type="EMBL" id="QRTJ01000033">
    <property type="protein sequence ID" value="RGQ63519.1"/>
    <property type="molecule type" value="Genomic_DNA"/>
</dbReference>
<dbReference type="SUPFAM" id="SSF53041">
    <property type="entry name" value="Resolvase-like"/>
    <property type="match status" value="1"/>
</dbReference>
<dbReference type="Proteomes" id="UP000285697">
    <property type="component" value="Unassembled WGS sequence"/>
</dbReference>
<evidence type="ECO:0000256" key="1">
    <source>
        <dbReference type="SAM" id="Coils"/>
    </source>
</evidence>
<dbReference type="GO" id="GO:0003677">
    <property type="term" value="F:DNA binding"/>
    <property type="evidence" value="ECO:0007669"/>
    <property type="project" value="InterPro"/>
</dbReference>
<dbReference type="EMBL" id="QRWQ01000003">
    <property type="protein sequence ID" value="RGT40398.1"/>
    <property type="molecule type" value="Genomic_DNA"/>
</dbReference>
<dbReference type="PANTHER" id="PTHR30461:SF23">
    <property type="entry name" value="DNA RECOMBINASE-RELATED"/>
    <property type="match status" value="1"/>
</dbReference>
<reference evidence="7" key="3">
    <citation type="submission" date="2022-12" db="EMBL/GenBank/DDBJ databases">
        <title>Genome of R. gnavus strain RSHDN_120.</title>
        <authorList>
            <person name="Abdugheni R."/>
        </authorList>
    </citation>
    <scope>NUCLEOTIDE SEQUENCE</scope>
    <source>
        <strain evidence="7">RSHDN_120</strain>
    </source>
</reference>
<dbReference type="EMBL" id="JAJBNC010000035">
    <property type="protein sequence ID" value="MCB5495257.1"/>
    <property type="molecule type" value="Genomic_DNA"/>
</dbReference>
<dbReference type="SMART" id="SM00857">
    <property type="entry name" value="Resolvase"/>
    <property type="match status" value="1"/>
</dbReference>
<dbReference type="InterPro" id="IPR025827">
    <property type="entry name" value="Zn_ribbon_recom_dom"/>
</dbReference>
<sequence>MARTSKRKVRLESQSLQENVSVKTYMAGIYARLSVDNHDGKEISIETQIEMAKEYLKSHTEITLYDCYSDLGATGTNFQRSDFERLMQDVRDGLINCIIVKDFSRFGRNYIETGNFVEKIFPFLGVRFIAITDQYDSIKQADCNEALSMHLKNIANELYARDIAEKVTASKQAKMKQGEYLGSIPPYGFQIEKIDGKRTLVSEPVTSEIVREIFNRYASGETFVSLVKWLYRQKIHRPSDYKKYKTVYQQEGQQLRQWERESIRFLLTNDAYIGNLVQSGKHMKEQITAEHTHEPLVSEEVFYRVWERIEGNIKIQNRRPLRKDTMEDIFRGVLYCGECGHKLSRMVTERKASYKEVKTFVFYSCPNSKRIDEEKCENEQITFLQIQKVILHLLKKEFLLSSTQMKKLMEFNKEAGEKRKEQIQKAQDELQKSVDGADRKISSYYLEYRNGSISQAQFLETKKKLEEKKEQDRQALRDLHTEYSSIDRMVDKQNQFLRTILKYKSCAELNAELVQNLIEKIYVYRGKRVEIIWKWNDEFAKVMGGTDDEK</sequence>
<evidence type="ECO:0000313" key="13">
    <source>
        <dbReference type="EMBL" id="RHJ07302.1"/>
    </source>
</evidence>
<dbReference type="GO" id="GO:0000150">
    <property type="term" value="F:DNA strand exchange activity"/>
    <property type="evidence" value="ECO:0007669"/>
    <property type="project" value="InterPro"/>
</dbReference>
<dbReference type="Proteomes" id="UP000283992">
    <property type="component" value="Unassembled WGS sequence"/>
</dbReference>
<evidence type="ECO:0000313" key="5">
    <source>
        <dbReference type="EMBL" id="MCB5619846.1"/>
    </source>
</evidence>
<reference evidence="6" key="4">
    <citation type="submission" date="2023-01" db="EMBL/GenBank/DDBJ databases">
        <title>Human gut microbiome strain richness.</title>
        <authorList>
            <person name="Chen-Liaw A."/>
        </authorList>
    </citation>
    <scope>NUCLEOTIDE SEQUENCE</scope>
    <source>
        <strain evidence="6">1001217st1_A9_1001217B_191108</strain>
    </source>
</reference>
<dbReference type="Pfam" id="PF07508">
    <property type="entry name" value="Recombinase"/>
    <property type="match status" value="1"/>
</dbReference>
<dbReference type="PROSITE" id="PS51736">
    <property type="entry name" value="RECOMBINASES_3"/>
    <property type="match status" value="1"/>
</dbReference>
<evidence type="ECO:0000259" key="3">
    <source>
        <dbReference type="PROSITE" id="PS51737"/>
    </source>
</evidence>
<name>A0A396G3J8_MEDGN</name>
<dbReference type="RefSeq" id="WP_004221684.1">
    <property type="nucleotide sequence ID" value="NZ_AP031446.1"/>
</dbReference>
<dbReference type="InterPro" id="IPR038109">
    <property type="entry name" value="DNA_bind_recomb_sf"/>
</dbReference>
<evidence type="ECO:0000313" key="14">
    <source>
        <dbReference type="Proteomes" id="UP000283834"/>
    </source>
</evidence>
<evidence type="ECO:0000313" key="10">
    <source>
        <dbReference type="EMBL" id="RHD00857.1"/>
    </source>
</evidence>
<gene>
    <name evidence="13" type="ORF">DW142_14895</name>
    <name evidence="12" type="ORF">DW243_08835</name>
    <name evidence="11" type="ORF">DW270_00015</name>
    <name evidence="10" type="ORF">DW812_16695</name>
    <name evidence="9" type="ORF">DWX36_04050</name>
    <name evidence="8" type="ORF">DWY88_13710</name>
    <name evidence="5" type="ORF">LIQ08_11885</name>
    <name evidence="4" type="ORF">LIQ10_16205</name>
    <name evidence="7" type="ORF">O4N78_16050</name>
    <name evidence="6" type="ORF">PNU63_13210</name>
</gene>
<dbReference type="PANTHER" id="PTHR30461">
    <property type="entry name" value="DNA-INVERTASE FROM LAMBDOID PROPHAGE"/>
    <property type="match status" value="1"/>
</dbReference>
<feature type="domain" description="Resolvase/invertase-type recombinase catalytic" evidence="2">
    <location>
        <begin position="26"/>
        <end position="178"/>
    </location>
</feature>
<evidence type="ECO:0000313" key="7">
    <source>
        <dbReference type="EMBL" id="MDE1205043.1"/>
    </source>
</evidence>
<organism evidence="8 19">
    <name type="scientific">Mediterraneibacter gnavus</name>
    <name type="common">Ruminococcus gnavus</name>
    <dbReference type="NCBI Taxonomy" id="33038"/>
    <lineage>
        <taxon>Bacteria</taxon>
        <taxon>Bacillati</taxon>
        <taxon>Bacillota</taxon>
        <taxon>Clostridia</taxon>
        <taxon>Lachnospirales</taxon>
        <taxon>Lachnospiraceae</taxon>
        <taxon>Mediterraneibacter</taxon>
    </lineage>
</organism>
<dbReference type="InterPro" id="IPR036162">
    <property type="entry name" value="Resolvase-like_N_sf"/>
</dbReference>
<dbReference type="InterPro" id="IPR006119">
    <property type="entry name" value="Resolv_N"/>
</dbReference>
<dbReference type="InterPro" id="IPR011109">
    <property type="entry name" value="DNA_bind_recombinase_dom"/>
</dbReference>
<dbReference type="Proteomes" id="UP000283834">
    <property type="component" value="Unassembled WGS sequence"/>
</dbReference>
<evidence type="ECO:0000313" key="9">
    <source>
        <dbReference type="EMBL" id="RGT40398.1"/>
    </source>
</evidence>
<evidence type="ECO:0000313" key="8">
    <source>
        <dbReference type="EMBL" id="RGQ63519.1"/>
    </source>
</evidence>
<dbReference type="EMBL" id="JAPZEG010000032">
    <property type="protein sequence ID" value="MDE1205043.1"/>
    <property type="molecule type" value="Genomic_DNA"/>
</dbReference>
<dbReference type="Proteomes" id="UP000286137">
    <property type="component" value="Unassembled WGS sequence"/>
</dbReference>
<evidence type="ECO:0000313" key="16">
    <source>
        <dbReference type="Proteomes" id="UP000283992"/>
    </source>
</evidence>
<keyword evidence="1" id="KW-0175">Coiled coil</keyword>
<evidence type="ECO:0000259" key="2">
    <source>
        <dbReference type="PROSITE" id="PS51736"/>
    </source>
</evidence>
<dbReference type="EMBL" id="QSIR01000040">
    <property type="protein sequence ID" value="RHD00857.1"/>
    <property type="molecule type" value="Genomic_DNA"/>
</dbReference>
<dbReference type="EMBL" id="JAQMLR010000015">
    <property type="protein sequence ID" value="MDB8739716.1"/>
    <property type="molecule type" value="Genomic_DNA"/>
</dbReference>
<dbReference type="Proteomes" id="UP001149331">
    <property type="component" value="Unassembled WGS sequence"/>
</dbReference>
<accession>A0A396G3J8</accession>
<dbReference type="Proteomes" id="UP001297370">
    <property type="component" value="Unassembled WGS sequence"/>
</dbReference>
<comment type="caution">
    <text evidence="8">The sequence shown here is derived from an EMBL/GenBank/DDBJ whole genome shotgun (WGS) entry which is preliminary data.</text>
</comment>
<feature type="domain" description="Recombinase" evidence="3">
    <location>
        <begin position="186"/>
        <end position="315"/>
    </location>
</feature>
<evidence type="ECO:0000313" key="18">
    <source>
        <dbReference type="Proteomes" id="UP000285697"/>
    </source>
</evidence>